<comment type="caution">
    <text evidence="2">The sequence shown here is derived from an EMBL/GenBank/DDBJ whole genome shotgun (WGS) entry which is preliminary data.</text>
</comment>
<name>A0A9N7YIW7_PLEPL</name>
<evidence type="ECO:0000313" key="3">
    <source>
        <dbReference type="Proteomes" id="UP001153269"/>
    </source>
</evidence>
<organism evidence="2 3">
    <name type="scientific">Pleuronectes platessa</name>
    <name type="common">European plaice</name>
    <dbReference type="NCBI Taxonomy" id="8262"/>
    <lineage>
        <taxon>Eukaryota</taxon>
        <taxon>Metazoa</taxon>
        <taxon>Chordata</taxon>
        <taxon>Craniata</taxon>
        <taxon>Vertebrata</taxon>
        <taxon>Euteleostomi</taxon>
        <taxon>Actinopterygii</taxon>
        <taxon>Neopterygii</taxon>
        <taxon>Teleostei</taxon>
        <taxon>Neoteleostei</taxon>
        <taxon>Acanthomorphata</taxon>
        <taxon>Carangaria</taxon>
        <taxon>Pleuronectiformes</taxon>
        <taxon>Pleuronectoidei</taxon>
        <taxon>Pleuronectidae</taxon>
        <taxon>Pleuronectes</taxon>
    </lineage>
</organism>
<protein>
    <submittedName>
        <fullName evidence="2">Uncharacterized protein</fullName>
    </submittedName>
</protein>
<gene>
    <name evidence="2" type="ORF">PLEPLA_LOCUS21213</name>
</gene>
<sequence length="122" mass="13201">MTWETGLFFEAFKSLLMPQTITHSQEDMLKRKGKGVKLILGMGPHTAQHDLKWARPRPSAPSLRVGGCGGGGYQHDGGVQPILEHRPRSLTQALKVKGEGPRAPAEVGFQPPGAQCTPPRTP</sequence>
<reference evidence="2" key="1">
    <citation type="submission" date="2020-03" db="EMBL/GenBank/DDBJ databases">
        <authorList>
            <person name="Weist P."/>
        </authorList>
    </citation>
    <scope>NUCLEOTIDE SEQUENCE</scope>
</reference>
<accession>A0A9N7YIW7</accession>
<dbReference type="EMBL" id="CADEAL010001524">
    <property type="protein sequence ID" value="CAB1433125.1"/>
    <property type="molecule type" value="Genomic_DNA"/>
</dbReference>
<feature type="compositionally biased region" description="Gly residues" evidence="1">
    <location>
        <begin position="66"/>
        <end position="75"/>
    </location>
</feature>
<feature type="region of interest" description="Disordered" evidence="1">
    <location>
        <begin position="54"/>
        <end position="80"/>
    </location>
</feature>
<evidence type="ECO:0000313" key="2">
    <source>
        <dbReference type="EMBL" id="CAB1433125.1"/>
    </source>
</evidence>
<evidence type="ECO:0000256" key="1">
    <source>
        <dbReference type="SAM" id="MobiDB-lite"/>
    </source>
</evidence>
<dbReference type="Proteomes" id="UP001153269">
    <property type="component" value="Unassembled WGS sequence"/>
</dbReference>
<feature type="region of interest" description="Disordered" evidence="1">
    <location>
        <begin position="97"/>
        <end position="122"/>
    </location>
</feature>
<proteinExistence type="predicted"/>
<keyword evidence="3" id="KW-1185">Reference proteome</keyword>
<dbReference type="AlphaFoldDB" id="A0A9N7YIW7"/>